<dbReference type="EMBL" id="DSUH01000303">
    <property type="protein sequence ID" value="HGU33789.1"/>
    <property type="molecule type" value="Genomic_DNA"/>
</dbReference>
<name>A0A7C4VR37_9BACT</name>
<comment type="caution">
    <text evidence="1">The sequence shown here is derived from an EMBL/GenBank/DDBJ whole genome shotgun (WGS) entry which is preliminary data.</text>
</comment>
<reference evidence="1" key="1">
    <citation type="journal article" date="2020" name="mSystems">
        <title>Genome- and Community-Level Interaction Insights into Carbon Utilization and Element Cycling Functions of Hydrothermarchaeota in Hydrothermal Sediment.</title>
        <authorList>
            <person name="Zhou Z."/>
            <person name="Liu Y."/>
            <person name="Xu W."/>
            <person name="Pan J."/>
            <person name="Luo Z.H."/>
            <person name="Li M."/>
        </authorList>
    </citation>
    <scope>NUCLEOTIDE SEQUENCE [LARGE SCALE GENOMIC DNA]</scope>
    <source>
        <strain evidence="1">SpSt-477</strain>
    </source>
</reference>
<organism evidence="1">
    <name type="scientific">Desulfatirhabdium butyrativorans</name>
    <dbReference type="NCBI Taxonomy" id="340467"/>
    <lineage>
        <taxon>Bacteria</taxon>
        <taxon>Pseudomonadati</taxon>
        <taxon>Thermodesulfobacteriota</taxon>
        <taxon>Desulfobacteria</taxon>
        <taxon>Desulfobacterales</taxon>
        <taxon>Desulfatirhabdiaceae</taxon>
        <taxon>Desulfatirhabdium</taxon>
    </lineage>
</organism>
<protein>
    <submittedName>
        <fullName evidence="1">Uncharacterized protein</fullName>
    </submittedName>
</protein>
<sequence length="120" mass="14359">MLEDAILMIAYYIVRNPDIRGLAESFTDMRKAHRQELFRMFSDDQRLQLYECCRKIKHFPKLIVSVFRYSTIERQIGILDQYQMDIEVCMACYSRLYSVWNKELEIWGVLPVFERTSGCA</sequence>
<gene>
    <name evidence="1" type="ORF">ENS29_13185</name>
</gene>
<accession>A0A7C4VR37</accession>
<dbReference type="AlphaFoldDB" id="A0A7C4VR37"/>
<proteinExistence type="predicted"/>
<evidence type="ECO:0000313" key="1">
    <source>
        <dbReference type="EMBL" id="HGU33789.1"/>
    </source>
</evidence>